<evidence type="ECO:0000313" key="1">
    <source>
        <dbReference type="EMBL" id="SHM55274.1"/>
    </source>
</evidence>
<dbReference type="AlphaFoldDB" id="A0A1M7JQJ3"/>
<gene>
    <name evidence="1" type="ORF">SAMN04488494_2141</name>
</gene>
<proteinExistence type="predicted"/>
<organism evidence="1 2">
    <name type="scientific">Xylanibacter ruminicola</name>
    <name type="common">Prevotella ruminicola</name>
    <dbReference type="NCBI Taxonomy" id="839"/>
    <lineage>
        <taxon>Bacteria</taxon>
        <taxon>Pseudomonadati</taxon>
        <taxon>Bacteroidota</taxon>
        <taxon>Bacteroidia</taxon>
        <taxon>Bacteroidales</taxon>
        <taxon>Prevotellaceae</taxon>
        <taxon>Xylanibacter</taxon>
    </lineage>
</organism>
<dbReference type="EMBL" id="FRCJ01000004">
    <property type="protein sequence ID" value="SHM55274.1"/>
    <property type="molecule type" value="Genomic_DNA"/>
</dbReference>
<reference evidence="1 2" key="1">
    <citation type="submission" date="2016-11" db="EMBL/GenBank/DDBJ databases">
        <authorList>
            <person name="Jaros S."/>
            <person name="Januszkiewicz K."/>
            <person name="Wedrychowicz H."/>
        </authorList>
    </citation>
    <scope>NUCLEOTIDE SEQUENCE [LARGE SCALE GENOMIC DNA]</scope>
    <source>
        <strain evidence="1 2">BPI-34</strain>
    </source>
</reference>
<protein>
    <submittedName>
        <fullName evidence="1">Uncharacterized protein</fullName>
    </submittedName>
</protein>
<evidence type="ECO:0000313" key="2">
    <source>
        <dbReference type="Proteomes" id="UP000184280"/>
    </source>
</evidence>
<sequence>MKKLKKQHRKQVAAVPPAPPFSKMLMNRQHLKILFEQNSRLVTIYQKFEVNTLKDLRQKLYQQTSEIDKCLVINNNLLTRERD</sequence>
<dbReference type="Proteomes" id="UP000184280">
    <property type="component" value="Unassembled WGS sequence"/>
</dbReference>
<name>A0A1M7JQJ3_XYLRU</name>
<accession>A0A1M7JQJ3</accession>